<proteinExistence type="predicted"/>
<protein>
    <submittedName>
        <fullName evidence="1">Uncharacterized protein</fullName>
    </submittedName>
</protein>
<dbReference type="EMBL" id="AAWS01000003">
    <property type="protein sequence ID" value="EAY31265.1"/>
    <property type="molecule type" value="Genomic_DNA"/>
</dbReference>
<reference evidence="1 2" key="1">
    <citation type="submission" date="2007-01" db="EMBL/GenBank/DDBJ databases">
        <authorList>
            <person name="Haygood M."/>
            <person name="Podell S."/>
            <person name="Anderson C."/>
            <person name="Hopkinson B."/>
            <person name="Roe K."/>
            <person name="Barbeau K."/>
            <person name="Gaasterland T."/>
            <person name="Ferriera S."/>
            <person name="Johnson J."/>
            <person name="Kravitz S."/>
            <person name="Beeson K."/>
            <person name="Sutton G."/>
            <person name="Rogers Y.-H."/>
            <person name="Friedman R."/>
            <person name="Frazier M."/>
            <person name="Venter J.C."/>
        </authorList>
    </citation>
    <scope>NUCLEOTIDE SEQUENCE [LARGE SCALE GENOMIC DNA]</scope>
    <source>
        <strain evidence="1 2">ATCC 23134</strain>
    </source>
</reference>
<comment type="caution">
    <text evidence="1">The sequence shown here is derived from an EMBL/GenBank/DDBJ whole genome shotgun (WGS) entry which is preliminary data.</text>
</comment>
<name>A1ZDV7_MICM2</name>
<dbReference type="AlphaFoldDB" id="A1ZDV7"/>
<accession>A1ZDV7</accession>
<keyword evidence="2" id="KW-1185">Reference proteome</keyword>
<dbReference type="RefSeq" id="WP_002693817.1">
    <property type="nucleotide sequence ID" value="NZ_AAWS01000003.1"/>
</dbReference>
<gene>
    <name evidence="1" type="ORF">M23134_04098</name>
</gene>
<sequence>MDYQTVATKVREFITFKDQIDKMKQELVELEQNPPKLTSDTVTWEEAVAYAEGKKAHEARIKEVRMGIQTRAELTSGREQEIGKLLPIQDHYILFKIMVNNEEQTFKIGYFPNSYGFRMERVASTPPSAAQSTNTEASA</sequence>
<organism evidence="1 2">
    <name type="scientific">Microscilla marina ATCC 23134</name>
    <dbReference type="NCBI Taxonomy" id="313606"/>
    <lineage>
        <taxon>Bacteria</taxon>
        <taxon>Pseudomonadati</taxon>
        <taxon>Bacteroidota</taxon>
        <taxon>Cytophagia</taxon>
        <taxon>Cytophagales</taxon>
        <taxon>Microscillaceae</taxon>
        <taxon>Microscilla</taxon>
    </lineage>
</organism>
<evidence type="ECO:0000313" key="2">
    <source>
        <dbReference type="Proteomes" id="UP000004095"/>
    </source>
</evidence>
<dbReference type="Proteomes" id="UP000004095">
    <property type="component" value="Unassembled WGS sequence"/>
</dbReference>
<evidence type="ECO:0000313" key="1">
    <source>
        <dbReference type="EMBL" id="EAY31265.1"/>
    </source>
</evidence>